<dbReference type="AlphaFoldDB" id="A0AAE2MLW7"/>
<dbReference type="Proteomes" id="UP000538507">
    <property type="component" value="Unassembled WGS sequence"/>
</dbReference>
<protein>
    <submittedName>
        <fullName evidence="1">Uncharacterized protein</fullName>
    </submittedName>
</protein>
<name>A0AAE2MLW7_RHILE</name>
<comment type="caution">
    <text evidence="1">The sequence shown here is derived from an EMBL/GenBank/DDBJ whole genome shotgun (WGS) entry which is preliminary data.</text>
</comment>
<dbReference type="RefSeq" id="WP_183608137.1">
    <property type="nucleotide sequence ID" value="NZ_JACHAZ010000001.1"/>
</dbReference>
<proteinExistence type="predicted"/>
<reference evidence="1 2" key="1">
    <citation type="submission" date="2020-08" db="EMBL/GenBank/DDBJ databases">
        <title>Genomic Encyclopedia of Type Strains, Phase IV (KMG-V): Genome sequencing to study the core and pangenomes of soil and plant-associated prokaryotes.</title>
        <authorList>
            <person name="Whitman W."/>
        </authorList>
    </citation>
    <scope>NUCLEOTIDE SEQUENCE [LARGE SCALE GENOMIC DNA]</scope>
    <source>
        <strain evidence="1 2">SEMIA 415</strain>
    </source>
</reference>
<organism evidence="1 2">
    <name type="scientific">Rhizobium leguminosarum</name>
    <dbReference type="NCBI Taxonomy" id="384"/>
    <lineage>
        <taxon>Bacteria</taxon>
        <taxon>Pseudomonadati</taxon>
        <taxon>Pseudomonadota</taxon>
        <taxon>Alphaproteobacteria</taxon>
        <taxon>Hyphomicrobiales</taxon>
        <taxon>Rhizobiaceae</taxon>
        <taxon>Rhizobium/Agrobacterium group</taxon>
        <taxon>Rhizobium</taxon>
    </lineage>
</organism>
<accession>A0AAE2MLW7</accession>
<dbReference type="EMBL" id="JACIGO010000003">
    <property type="protein sequence ID" value="MBB4291304.1"/>
    <property type="molecule type" value="Genomic_DNA"/>
</dbReference>
<gene>
    <name evidence="1" type="ORF">GGE16_003363</name>
</gene>
<evidence type="ECO:0000313" key="1">
    <source>
        <dbReference type="EMBL" id="MBB4291304.1"/>
    </source>
</evidence>
<evidence type="ECO:0000313" key="2">
    <source>
        <dbReference type="Proteomes" id="UP000538507"/>
    </source>
</evidence>
<sequence>MGRKGGSPAAGLCALPMTCTGRAEMMGKPMTPEFHYRPDRPAAFWQSFPKRFRLGCAAGFRGLRNAVPFCRIKAKKIPIVQPNLTFSPPKIH</sequence>